<reference evidence="15 16" key="2">
    <citation type="journal article" date="2020" name="Int. J. Syst. Evol. Microbiol.">
        <title>Sulfuracidifex tepidarius gen. nov., sp. nov. and transfer of Sulfolobus metallicus Huber and Stetter 1992 to the genus Sulfuracidifex as Sulfuracidifex metallicus comb. nov.</title>
        <authorList>
            <person name="Itoh T."/>
            <person name="Miura T."/>
            <person name="Sakai H.D."/>
            <person name="Kato S."/>
            <person name="Ohkuma M."/>
            <person name="Takashina T."/>
        </authorList>
    </citation>
    <scope>NUCLEOTIDE SEQUENCE</scope>
    <source>
        <strain evidence="14 16">IC-006</strain>
        <strain evidence="15">IC-007</strain>
    </source>
</reference>
<feature type="domain" description="GHMP kinase C-terminal" evidence="13">
    <location>
        <begin position="210"/>
        <end position="278"/>
    </location>
</feature>
<evidence type="ECO:0000313" key="17">
    <source>
        <dbReference type="Proteomes" id="UP000325030"/>
    </source>
</evidence>
<dbReference type="PANTHER" id="PTHR20861">
    <property type="entry name" value="HOMOSERINE/4-DIPHOSPHOCYTIDYL-2-C-METHYL-D-ERYTHRITOL KINASE"/>
    <property type="match status" value="1"/>
</dbReference>
<dbReference type="GO" id="GO:0004413">
    <property type="term" value="F:homoserine kinase activity"/>
    <property type="evidence" value="ECO:0007669"/>
    <property type="project" value="UniProtKB-UniRule"/>
</dbReference>
<evidence type="ECO:0000256" key="5">
    <source>
        <dbReference type="ARBA" id="ARBA00022605"/>
    </source>
</evidence>
<dbReference type="PANTHER" id="PTHR20861:SF1">
    <property type="entry name" value="HOMOSERINE KINASE"/>
    <property type="match status" value="1"/>
</dbReference>
<dbReference type="GO" id="GO:0009088">
    <property type="term" value="P:threonine biosynthetic process"/>
    <property type="evidence" value="ECO:0007669"/>
    <property type="project" value="UniProtKB-UniRule"/>
</dbReference>
<dbReference type="Gene3D" id="3.30.230.10">
    <property type="match status" value="1"/>
</dbReference>
<dbReference type="HAMAP" id="MF_00384">
    <property type="entry name" value="Homoser_kinase"/>
    <property type="match status" value="1"/>
</dbReference>
<accession>A0A510DYV3</accession>
<evidence type="ECO:0000313" key="15">
    <source>
        <dbReference type="EMBL" id="BBG28208.1"/>
    </source>
</evidence>
<dbReference type="NCBIfam" id="NF002288">
    <property type="entry name" value="PRK01212.1-4"/>
    <property type="match status" value="1"/>
</dbReference>
<dbReference type="Pfam" id="PF00288">
    <property type="entry name" value="GHMP_kinases_N"/>
    <property type="match status" value="1"/>
</dbReference>
<evidence type="ECO:0000256" key="11">
    <source>
        <dbReference type="HAMAP-Rule" id="MF_00384"/>
    </source>
</evidence>
<name>A0A510E7D8_9CREN</name>
<evidence type="ECO:0000256" key="8">
    <source>
        <dbReference type="ARBA" id="ARBA00022741"/>
    </source>
</evidence>
<dbReference type="Proteomes" id="UP000322983">
    <property type="component" value="Chromosome"/>
</dbReference>
<dbReference type="SUPFAM" id="SSF54211">
    <property type="entry name" value="Ribosomal protein S5 domain 2-like"/>
    <property type="match status" value="1"/>
</dbReference>
<dbReference type="GO" id="GO:0005524">
    <property type="term" value="F:ATP binding"/>
    <property type="evidence" value="ECO:0007669"/>
    <property type="project" value="UniProtKB-UniRule"/>
</dbReference>
<reference evidence="17" key="1">
    <citation type="submission" date="2018-09" db="EMBL/GenBank/DDBJ databases">
        <title>Complete Genome Sequencing of Sulfolobus sp. JCM 16834.</title>
        <authorList>
            <person name="Kato S."/>
            <person name="Itoh T."/>
            <person name="Ohkuma M."/>
        </authorList>
    </citation>
    <scope>NUCLEOTIDE SEQUENCE [LARGE SCALE GENOMIC DNA]</scope>
    <source>
        <strain evidence="17">IC-007</strain>
    </source>
</reference>
<dbReference type="GeneID" id="41719034"/>
<dbReference type="GO" id="GO:0005737">
    <property type="term" value="C:cytoplasm"/>
    <property type="evidence" value="ECO:0007669"/>
    <property type="project" value="UniProtKB-SubCell"/>
</dbReference>
<keyword evidence="8 11" id="KW-0547">Nucleotide-binding</keyword>
<dbReference type="AlphaFoldDB" id="A0A510E7D8"/>
<dbReference type="STRING" id="1294262.GCA_001316085_00698"/>
<comment type="catalytic activity">
    <reaction evidence="11">
        <text>L-homoserine + ATP = O-phospho-L-homoserine + ADP + H(+)</text>
        <dbReference type="Rhea" id="RHEA:13985"/>
        <dbReference type="ChEBI" id="CHEBI:15378"/>
        <dbReference type="ChEBI" id="CHEBI:30616"/>
        <dbReference type="ChEBI" id="CHEBI:57476"/>
        <dbReference type="ChEBI" id="CHEBI:57590"/>
        <dbReference type="ChEBI" id="CHEBI:456216"/>
        <dbReference type="EC" id="2.7.1.39"/>
    </reaction>
</comment>
<accession>A0A510E7D8</accession>
<proteinExistence type="inferred from homology"/>
<keyword evidence="10 11" id="KW-0067">ATP-binding</keyword>
<evidence type="ECO:0000256" key="4">
    <source>
        <dbReference type="ARBA" id="ARBA00017858"/>
    </source>
</evidence>
<dbReference type="OrthoDB" id="28273at2157"/>
<dbReference type="KEGG" id="step:IC006_2750"/>
<keyword evidence="5 11" id="KW-0028">Amino-acid biosynthesis</keyword>
<dbReference type="EMBL" id="AP018930">
    <property type="protein sequence ID" value="BBG28208.1"/>
    <property type="molecule type" value="Genomic_DNA"/>
</dbReference>
<dbReference type="Pfam" id="PF08544">
    <property type="entry name" value="GHMP_kinases_C"/>
    <property type="match status" value="1"/>
</dbReference>
<dbReference type="InterPro" id="IPR036554">
    <property type="entry name" value="GHMP_kinase_C_sf"/>
</dbReference>
<comment type="pathway">
    <text evidence="1 11">Amino-acid biosynthesis; L-threonine biosynthesis; L-threonine from L-aspartate: step 4/5.</text>
</comment>
<evidence type="ECO:0000256" key="3">
    <source>
        <dbReference type="ARBA" id="ARBA00012078"/>
    </source>
</evidence>
<dbReference type="InterPro" id="IPR013750">
    <property type="entry name" value="GHMP_kinase_C_dom"/>
</dbReference>
<evidence type="ECO:0000259" key="13">
    <source>
        <dbReference type="Pfam" id="PF08544"/>
    </source>
</evidence>
<keyword evidence="11" id="KW-0963">Cytoplasm</keyword>
<keyword evidence="9 11" id="KW-0418">Kinase</keyword>
<comment type="similarity">
    <text evidence="2 11">Belongs to the GHMP kinase family. Homoserine kinase subfamily.</text>
</comment>
<dbReference type="InterPro" id="IPR000870">
    <property type="entry name" value="Homoserine_kinase"/>
</dbReference>
<evidence type="ECO:0000313" key="14">
    <source>
        <dbReference type="EMBL" id="BBG25414.1"/>
    </source>
</evidence>
<dbReference type="SUPFAM" id="SSF55060">
    <property type="entry name" value="GHMP Kinase, C-terminal domain"/>
    <property type="match status" value="1"/>
</dbReference>
<dbReference type="InterPro" id="IPR006204">
    <property type="entry name" value="GHMP_kinase_N_dom"/>
</dbReference>
<keyword evidence="7 11" id="KW-0791">Threonine biosynthesis</keyword>
<protein>
    <recommendedName>
        <fullName evidence="4 11">Homoserine kinase</fullName>
        <shortName evidence="11">HK</shortName>
        <shortName evidence="11">HSK</shortName>
        <ecNumber evidence="3 11">2.7.1.39</ecNumber>
    </recommendedName>
</protein>
<dbReference type="PROSITE" id="PS00627">
    <property type="entry name" value="GHMP_KINASES_ATP"/>
    <property type="match status" value="1"/>
</dbReference>
<dbReference type="EC" id="2.7.1.39" evidence="3 11"/>
<evidence type="ECO:0000259" key="12">
    <source>
        <dbReference type="Pfam" id="PF00288"/>
    </source>
</evidence>
<comment type="subcellular location">
    <subcellularLocation>
        <location evidence="11">Cytoplasm</location>
    </subcellularLocation>
</comment>
<evidence type="ECO:0000256" key="7">
    <source>
        <dbReference type="ARBA" id="ARBA00022697"/>
    </source>
</evidence>
<dbReference type="RefSeq" id="WP_149528866.1">
    <property type="nucleotide sequence ID" value="NZ_AP018929.1"/>
</dbReference>
<organism evidence="15 17">
    <name type="scientific">Sulfuracidifex tepidarius</name>
    <dbReference type="NCBI Taxonomy" id="1294262"/>
    <lineage>
        <taxon>Archaea</taxon>
        <taxon>Thermoproteota</taxon>
        <taxon>Thermoprotei</taxon>
        <taxon>Sulfolobales</taxon>
        <taxon>Sulfolobaceae</taxon>
        <taxon>Sulfuracidifex</taxon>
    </lineage>
</organism>
<evidence type="ECO:0000256" key="10">
    <source>
        <dbReference type="ARBA" id="ARBA00022840"/>
    </source>
</evidence>
<evidence type="ECO:0000256" key="2">
    <source>
        <dbReference type="ARBA" id="ARBA00007370"/>
    </source>
</evidence>
<evidence type="ECO:0000313" key="16">
    <source>
        <dbReference type="Proteomes" id="UP000322983"/>
    </source>
</evidence>
<dbReference type="NCBIfam" id="TIGR00191">
    <property type="entry name" value="thrB"/>
    <property type="match status" value="1"/>
</dbReference>
<dbReference type="EMBL" id="AP018929">
    <property type="protein sequence ID" value="BBG25414.1"/>
    <property type="molecule type" value="Genomic_DNA"/>
</dbReference>
<dbReference type="UniPathway" id="UPA00050">
    <property type="reaction ID" value="UER00064"/>
</dbReference>
<dbReference type="InterPro" id="IPR020568">
    <property type="entry name" value="Ribosomal_Su5_D2-typ_SF"/>
</dbReference>
<dbReference type="InterPro" id="IPR014721">
    <property type="entry name" value="Ribsml_uS5_D2-typ_fold_subgr"/>
</dbReference>
<dbReference type="PRINTS" id="PR00958">
    <property type="entry name" value="HOMSERKINASE"/>
</dbReference>
<feature type="domain" description="GHMP kinase N-terminal" evidence="12">
    <location>
        <begin position="68"/>
        <end position="147"/>
    </location>
</feature>
<gene>
    <name evidence="11" type="primary">thrB</name>
    <name evidence="14" type="ORF">IC006_2750</name>
    <name evidence="15" type="ORF">IC007_2764</name>
</gene>
<dbReference type="Gene3D" id="3.30.70.890">
    <property type="entry name" value="GHMP kinase, C-terminal domain"/>
    <property type="match status" value="1"/>
</dbReference>
<feature type="binding site" evidence="11">
    <location>
        <begin position="88"/>
        <end position="98"/>
    </location>
    <ligand>
        <name>ATP</name>
        <dbReference type="ChEBI" id="CHEBI:30616"/>
    </ligand>
</feature>
<sequence length="305" mass="32226">MDCRKSFAFSSSANLGSGFDILSVAHDAFFDEVEACISSDGIRVSVVGNEVMIPEDPLRNSAGFSVISLLKDYGIKDGVTLKIKKGVPAGLGLGSSGASAAAAVASVNSLFSLGLSKDSMVKYSMLGEGAVAGTPHPDNVAASIFGGFVAVLGERTVNLSLKYDDLKFILFIPSLASNDKTKKARELVPKIVETSSYVKNMKYGLSLVLGLERGDRDLIRHGLNDEIVEKARLPMFPYYPKLKEIALSGNAIGSCVSGAGPSIIVFADNETDVNLIETEGEKLMESMGYSVNIKQAKVGGGVRVE</sequence>
<evidence type="ECO:0000256" key="1">
    <source>
        <dbReference type="ARBA" id="ARBA00005015"/>
    </source>
</evidence>
<evidence type="ECO:0000256" key="6">
    <source>
        <dbReference type="ARBA" id="ARBA00022679"/>
    </source>
</evidence>
<keyword evidence="6 11" id="KW-0808">Transferase</keyword>
<evidence type="ECO:0000256" key="9">
    <source>
        <dbReference type="ARBA" id="ARBA00022777"/>
    </source>
</evidence>
<keyword evidence="16" id="KW-1185">Reference proteome</keyword>
<dbReference type="InterPro" id="IPR006203">
    <property type="entry name" value="GHMP_knse_ATP-bd_CS"/>
</dbReference>
<dbReference type="Proteomes" id="UP000325030">
    <property type="component" value="Chromosome"/>
</dbReference>
<dbReference type="PIRSF" id="PIRSF000676">
    <property type="entry name" value="Homoser_kin"/>
    <property type="match status" value="1"/>
</dbReference>
<comment type="function">
    <text evidence="11">Catalyzes the ATP-dependent phosphorylation of L-homoserine to L-homoserine phosphate.</text>
</comment>